<evidence type="ECO:0000313" key="2">
    <source>
        <dbReference type="Proteomes" id="UP000013085"/>
    </source>
</evidence>
<sequence>MWILTQNKERLLTTESMDEIRVAPPAPGRMDYVLLLNRKTDRKEHALGFYRRKERAKEVLQDILEKQSEYISCEGGTNLITGRHQPAFVAIPPKTYVMPLDE</sequence>
<dbReference type="RefSeq" id="WP_002572737.1">
    <property type="nucleotide sequence ID" value="NZ_KB851007.1"/>
</dbReference>
<dbReference type="EMBL" id="AGYR01000088">
    <property type="protein sequence ID" value="ENZ04820.1"/>
    <property type="molecule type" value="Genomic_DNA"/>
</dbReference>
<comment type="caution">
    <text evidence="1">The sequence shown here is derived from an EMBL/GenBank/DDBJ whole genome shotgun (WGS) entry which is preliminary data.</text>
</comment>
<organism evidence="1 2">
    <name type="scientific">[Clostridium] clostridioforme 90A8</name>
    <dbReference type="NCBI Taxonomy" id="999408"/>
    <lineage>
        <taxon>Bacteria</taxon>
        <taxon>Bacillati</taxon>
        <taxon>Bacillota</taxon>
        <taxon>Clostridia</taxon>
        <taxon>Lachnospirales</taxon>
        <taxon>Lachnospiraceae</taxon>
        <taxon>Enterocloster</taxon>
    </lineage>
</organism>
<reference evidence="1 2" key="1">
    <citation type="submission" date="2013-01" db="EMBL/GenBank/DDBJ databases">
        <title>The Genome Sequence of Clostridium clostridioforme 90A8.</title>
        <authorList>
            <consortium name="The Broad Institute Genome Sequencing Platform"/>
            <person name="Earl A."/>
            <person name="Ward D."/>
            <person name="Feldgarden M."/>
            <person name="Gevers D."/>
            <person name="Courvalin P."/>
            <person name="Lambert T."/>
            <person name="Walker B."/>
            <person name="Young S.K."/>
            <person name="Zeng Q."/>
            <person name="Gargeya S."/>
            <person name="Fitzgerald M."/>
            <person name="Haas B."/>
            <person name="Abouelleil A."/>
            <person name="Alvarado L."/>
            <person name="Arachchi H.M."/>
            <person name="Berlin A.M."/>
            <person name="Chapman S.B."/>
            <person name="Dewar J."/>
            <person name="Goldberg J."/>
            <person name="Griggs A."/>
            <person name="Gujja S."/>
            <person name="Hansen M."/>
            <person name="Howarth C."/>
            <person name="Imamovic A."/>
            <person name="Larimer J."/>
            <person name="McCowan C."/>
            <person name="Murphy C."/>
            <person name="Neiman D."/>
            <person name="Pearson M."/>
            <person name="Priest M."/>
            <person name="Roberts A."/>
            <person name="Saif S."/>
            <person name="Shea T."/>
            <person name="Sisk P."/>
            <person name="Sykes S."/>
            <person name="Wortman J."/>
            <person name="Nusbaum C."/>
            <person name="Birren B."/>
        </authorList>
    </citation>
    <scope>NUCLEOTIDE SEQUENCE [LARGE SCALE GENOMIC DNA]</scope>
    <source>
        <strain evidence="1 2">90A8</strain>
    </source>
</reference>
<dbReference type="HOGENOM" id="CLU_2272473_0_0_9"/>
<evidence type="ECO:0000313" key="1">
    <source>
        <dbReference type="EMBL" id="ENZ04820.1"/>
    </source>
</evidence>
<protein>
    <submittedName>
        <fullName evidence="1">Uncharacterized protein</fullName>
    </submittedName>
</protein>
<gene>
    <name evidence="1" type="ORF">HMPREF1090_05845</name>
</gene>
<name>A0A0E2H1W8_9FIRM</name>
<dbReference type="AlphaFoldDB" id="A0A0E2H1W8"/>
<dbReference type="Proteomes" id="UP000013085">
    <property type="component" value="Unassembled WGS sequence"/>
</dbReference>
<dbReference type="PATRIC" id="fig|999408.3.peg.6256"/>
<accession>A0A0E2H1W8</accession>
<proteinExistence type="predicted"/>